<dbReference type="AlphaFoldDB" id="A0A3B0W2I5"/>
<gene>
    <name evidence="1" type="ORF">MNBD_CHLOROFLEXI01-1149</name>
</gene>
<feature type="non-terminal residue" evidence="1">
    <location>
        <position position="335"/>
    </location>
</feature>
<sequence>MDTDILQRLTAATTDAEREAIVLEMSLAALSADVQAAVQAAAIPHWFDSRYLEALLGEGSDALYAELLTLNFVEQLPGKGYAIHERTRRQLLHNLWQDKPERFRTLSGRAADYCDAQASQTDEPEWQAEAIYHRLISDPNVGVAGLRGLATKWANYEYHTYDEIERALRWANEQLAAGRLTGSGADWTRLWQAKLALIYGRPHLATPPLTQITPDPSSDPYLAAELAQTRGDIFAQTEDRAGMETAWRTAYDLYRQLADGQGELDAYLVAEKMGQHGLADPEGTAEAETRPKTTPSRHALQLIDNISAAWIEGVLNTALDKTIDLRMNRSATQPS</sequence>
<organism evidence="1">
    <name type="scientific">hydrothermal vent metagenome</name>
    <dbReference type="NCBI Taxonomy" id="652676"/>
    <lineage>
        <taxon>unclassified sequences</taxon>
        <taxon>metagenomes</taxon>
        <taxon>ecological metagenomes</taxon>
    </lineage>
</organism>
<reference evidence="1" key="1">
    <citation type="submission" date="2018-06" db="EMBL/GenBank/DDBJ databases">
        <authorList>
            <person name="Zhirakovskaya E."/>
        </authorList>
    </citation>
    <scope>NUCLEOTIDE SEQUENCE</scope>
</reference>
<evidence type="ECO:0000313" key="1">
    <source>
        <dbReference type="EMBL" id="VAW38796.1"/>
    </source>
</evidence>
<dbReference type="EMBL" id="UOEU01000718">
    <property type="protein sequence ID" value="VAW38796.1"/>
    <property type="molecule type" value="Genomic_DNA"/>
</dbReference>
<accession>A0A3B0W2I5</accession>
<name>A0A3B0W2I5_9ZZZZ</name>
<protein>
    <submittedName>
        <fullName evidence="1">Uncharacterized protein</fullName>
    </submittedName>
</protein>
<proteinExistence type="predicted"/>